<gene>
    <name evidence="2" type="ORF">Rhopal_000430-T1</name>
</gene>
<dbReference type="AlphaFoldDB" id="A0AAV5G4T1"/>
<accession>A0AAV5G4T1</accession>
<name>A0AAV5G4T1_9BASI</name>
<dbReference type="InterPro" id="IPR005069">
    <property type="entry name" value="Nucl-diP-sugar_transferase"/>
</dbReference>
<keyword evidence="3" id="KW-1185">Reference proteome</keyword>
<evidence type="ECO:0000259" key="1">
    <source>
        <dbReference type="Pfam" id="PF03407"/>
    </source>
</evidence>
<organism evidence="2 3">
    <name type="scientific">Rhodotorula paludigena</name>
    <dbReference type="NCBI Taxonomy" id="86838"/>
    <lineage>
        <taxon>Eukaryota</taxon>
        <taxon>Fungi</taxon>
        <taxon>Dikarya</taxon>
        <taxon>Basidiomycota</taxon>
        <taxon>Pucciniomycotina</taxon>
        <taxon>Microbotryomycetes</taxon>
        <taxon>Sporidiobolales</taxon>
        <taxon>Sporidiobolaceae</taxon>
        <taxon>Rhodotorula</taxon>
    </lineage>
</organism>
<protein>
    <recommendedName>
        <fullName evidence="1">Nucleotide-diphospho-sugar transferase domain-containing protein</fullName>
    </recommendedName>
</protein>
<feature type="domain" description="Nucleotide-diphospho-sugar transferase" evidence="1">
    <location>
        <begin position="179"/>
        <end position="326"/>
    </location>
</feature>
<dbReference type="Pfam" id="PF03407">
    <property type="entry name" value="Nucleotid_trans"/>
    <property type="match status" value="1"/>
</dbReference>
<comment type="caution">
    <text evidence="2">The sequence shown here is derived from an EMBL/GenBank/DDBJ whole genome shotgun (WGS) entry which is preliminary data.</text>
</comment>
<reference evidence="2 3" key="1">
    <citation type="submission" date="2021-12" db="EMBL/GenBank/DDBJ databases">
        <title>High titer production of polyol ester of fatty acids by Rhodotorula paludigena BS15 towards product separation-free biomass refinery.</title>
        <authorList>
            <person name="Mano J."/>
            <person name="Ono H."/>
            <person name="Tanaka T."/>
            <person name="Naito K."/>
            <person name="Sushida H."/>
            <person name="Ike M."/>
            <person name="Tokuyasu K."/>
            <person name="Kitaoka M."/>
        </authorList>
    </citation>
    <scope>NUCLEOTIDE SEQUENCE [LARGE SCALE GENOMIC DNA]</scope>
    <source>
        <strain evidence="2 3">BS15</strain>
    </source>
</reference>
<evidence type="ECO:0000313" key="3">
    <source>
        <dbReference type="Proteomes" id="UP001342314"/>
    </source>
</evidence>
<evidence type="ECO:0000313" key="2">
    <source>
        <dbReference type="EMBL" id="GJN87481.1"/>
    </source>
</evidence>
<dbReference type="Proteomes" id="UP001342314">
    <property type="component" value="Unassembled WGS sequence"/>
</dbReference>
<dbReference type="EMBL" id="BQKY01000001">
    <property type="protein sequence ID" value="GJN87481.1"/>
    <property type="molecule type" value="Genomic_DNA"/>
</dbReference>
<proteinExistence type="predicted"/>
<sequence>MLLADRLAQRSRRLRTSWAVAGALFLLLVVERVSSSAGYSRSAYTTSGLALRLSRQSVPKASFGDDLTFTEYLDAHFPQTARNPPHLWLTLSDKAFAGTAIANLDAFVDQLNSERRVRYGRNTRETRLVVLCIFKDCVEEAERRGLYAYGGYQRTRPEIIFHATWPKLASFIEILPQRDLFFLDADVAFALDPYPHMERYMNEGFDIIAQENNGFEHFNTGWMWMRKGQVIADAWQEVLERDMVTPSRDQNNFNEVLDTGPRRLHKEGRPERRPLLSDFVSKQGLKVHVLDPRLFRAYHHWNELFVKPHESLMLHSTCADDIPVKLFLPKVQGFWMDLDDYYSQPAPILSVDIMSGTQEDLTQLFKVVLAGAYYAGRAVMLPGQSTVMDLANTTLTPTPIRLAQQTFPLSQLAMPDSPLGVRVVEPEYVDHAVRHLMGRSTLDSAKRRDDGWWEALGKAEQVRRLDTVANITKIVDIDMRHQTSFGGFVARLTQEHNFRDAAHVRLVNTDWPYLQHWRGWTDLPEPVRQIETCRQIEEMQTCVHVCRFDDEVKVIKSEGEWPSVESVIGDEGI</sequence>